<dbReference type="GeneID" id="85441707"/>
<dbReference type="Proteomes" id="UP001230504">
    <property type="component" value="Unassembled WGS sequence"/>
</dbReference>
<keyword evidence="2" id="KW-1185">Reference proteome</keyword>
<name>A0AAD8V760_9PEZI</name>
<dbReference type="RefSeq" id="XP_060415489.1">
    <property type="nucleotide sequence ID" value="XM_060557467.1"/>
</dbReference>
<evidence type="ECO:0000313" key="2">
    <source>
        <dbReference type="Proteomes" id="UP001230504"/>
    </source>
</evidence>
<gene>
    <name evidence="1" type="ORF">LY79DRAFT_549382</name>
</gene>
<sequence length="93" mass="9368">MGPWPLRLRWAGTAVSSTPFLGPGAEPKANVKGNPTPAPNAYSGTGYLGALLPSGLSSTSAIEFQPKSFFPGHGHNAFAVAGASLPTSTSTLA</sequence>
<dbReference type="EMBL" id="JAHLJV010000020">
    <property type="protein sequence ID" value="KAK1594306.1"/>
    <property type="molecule type" value="Genomic_DNA"/>
</dbReference>
<organism evidence="1 2">
    <name type="scientific">Colletotrichum navitas</name>
    <dbReference type="NCBI Taxonomy" id="681940"/>
    <lineage>
        <taxon>Eukaryota</taxon>
        <taxon>Fungi</taxon>
        <taxon>Dikarya</taxon>
        <taxon>Ascomycota</taxon>
        <taxon>Pezizomycotina</taxon>
        <taxon>Sordariomycetes</taxon>
        <taxon>Hypocreomycetidae</taxon>
        <taxon>Glomerellales</taxon>
        <taxon>Glomerellaceae</taxon>
        <taxon>Colletotrichum</taxon>
        <taxon>Colletotrichum graminicola species complex</taxon>
    </lineage>
</organism>
<proteinExistence type="predicted"/>
<evidence type="ECO:0000313" key="1">
    <source>
        <dbReference type="EMBL" id="KAK1594306.1"/>
    </source>
</evidence>
<dbReference type="AlphaFoldDB" id="A0AAD8V760"/>
<accession>A0AAD8V760</accession>
<protein>
    <submittedName>
        <fullName evidence="1">Uncharacterized protein</fullName>
    </submittedName>
</protein>
<comment type="caution">
    <text evidence="1">The sequence shown here is derived from an EMBL/GenBank/DDBJ whole genome shotgun (WGS) entry which is preliminary data.</text>
</comment>
<reference evidence="1" key="1">
    <citation type="submission" date="2021-06" db="EMBL/GenBank/DDBJ databases">
        <title>Comparative genomics, transcriptomics and evolutionary studies reveal genomic signatures of adaptation to plant cell wall in hemibiotrophic fungi.</title>
        <authorList>
            <consortium name="DOE Joint Genome Institute"/>
            <person name="Baroncelli R."/>
            <person name="Diaz J.F."/>
            <person name="Benocci T."/>
            <person name="Peng M."/>
            <person name="Battaglia E."/>
            <person name="Haridas S."/>
            <person name="Andreopoulos W."/>
            <person name="Labutti K."/>
            <person name="Pangilinan J."/>
            <person name="Floch G.L."/>
            <person name="Makela M.R."/>
            <person name="Henrissat B."/>
            <person name="Grigoriev I.V."/>
            <person name="Crouch J.A."/>
            <person name="De Vries R.P."/>
            <person name="Sukno S.A."/>
            <person name="Thon M.R."/>
        </authorList>
    </citation>
    <scope>NUCLEOTIDE SEQUENCE</scope>
    <source>
        <strain evidence="1">CBS 125086</strain>
    </source>
</reference>